<evidence type="ECO:0000313" key="4">
    <source>
        <dbReference type="Proteomes" id="UP001597212"/>
    </source>
</evidence>
<accession>A0ABW4CZI7</accession>
<feature type="domain" description="WxL" evidence="2">
    <location>
        <begin position="34"/>
        <end position="204"/>
    </location>
</feature>
<gene>
    <name evidence="3" type="ORF">ACFQ5K_10615</name>
</gene>
<dbReference type="EMBL" id="JBHTOK010000075">
    <property type="protein sequence ID" value="MFD1441828.1"/>
    <property type="molecule type" value="Genomic_DNA"/>
</dbReference>
<dbReference type="Pfam" id="PF13731">
    <property type="entry name" value="WxL"/>
    <property type="match status" value="1"/>
</dbReference>
<dbReference type="RefSeq" id="WP_125755616.1">
    <property type="nucleotide sequence ID" value="NZ_JBHTOK010000075.1"/>
</dbReference>
<reference evidence="4" key="1">
    <citation type="journal article" date="2019" name="Int. J. Syst. Evol. Microbiol.">
        <title>The Global Catalogue of Microorganisms (GCM) 10K type strain sequencing project: providing services to taxonomists for standard genome sequencing and annotation.</title>
        <authorList>
            <consortium name="The Broad Institute Genomics Platform"/>
            <consortium name="The Broad Institute Genome Sequencing Center for Infectious Disease"/>
            <person name="Wu L."/>
            <person name="Ma J."/>
        </authorList>
    </citation>
    <scope>NUCLEOTIDE SEQUENCE [LARGE SCALE GENOMIC DNA]</scope>
    <source>
        <strain evidence="4">CCM 8912</strain>
    </source>
</reference>
<protein>
    <submittedName>
        <fullName evidence="3">WxL domain-containing protein</fullName>
    </submittedName>
</protein>
<keyword evidence="1" id="KW-0732">Signal</keyword>
<keyword evidence="4" id="KW-1185">Reference proteome</keyword>
<sequence length="206" mass="22018">MKKGLFTSALVLPLVAMGLGTGAPVLADTVDVEPAKGQAQVADQKTSKATVTVKPGKLQLISVPNLKFNSVTVKNLATQQNTKTSLSGRDAPKVELEDFRGDKQGWELRAQLGDLKLKDNTKLSNTKIHMHLDNQSGKDLNMPNMLKGGVVLDAGGYAESLLKTNKTNGFGAAKYLVDAEMNIGKQEKATAGDYSGTITWSLFATR</sequence>
<evidence type="ECO:0000256" key="1">
    <source>
        <dbReference type="SAM" id="SignalP"/>
    </source>
</evidence>
<proteinExistence type="predicted"/>
<evidence type="ECO:0000313" key="3">
    <source>
        <dbReference type="EMBL" id="MFD1441828.1"/>
    </source>
</evidence>
<feature type="chain" id="PRO_5047266109" evidence="1">
    <location>
        <begin position="28"/>
        <end position="206"/>
    </location>
</feature>
<evidence type="ECO:0000259" key="2">
    <source>
        <dbReference type="Pfam" id="PF13731"/>
    </source>
</evidence>
<comment type="caution">
    <text evidence="3">The sequence shown here is derived from an EMBL/GenBank/DDBJ whole genome shotgun (WGS) entry which is preliminary data.</text>
</comment>
<name>A0ABW4CZI7_9LACO</name>
<organism evidence="3 4">
    <name type="scientific">Lacticaseibacillus hegangensis</name>
    <dbReference type="NCBI Taxonomy" id="2486010"/>
    <lineage>
        <taxon>Bacteria</taxon>
        <taxon>Bacillati</taxon>
        <taxon>Bacillota</taxon>
        <taxon>Bacilli</taxon>
        <taxon>Lactobacillales</taxon>
        <taxon>Lactobacillaceae</taxon>
        <taxon>Lacticaseibacillus</taxon>
    </lineage>
</organism>
<feature type="signal peptide" evidence="1">
    <location>
        <begin position="1"/>
        <end position="27"/>
    </location>
</feature>
<dbReference type="InterPro" id="IPR027994">
    <property type="entry name" value="WxL_dom"/>
</dbReference>
<dbReference type="Proteomes" id="UP001597212">
    <property type="component" value="Unassembled WGS sequence"/>
</dbReference>